<dbReference type="EC" id="3.7.1.2" evidence="3"/>
<dbReference type="Pfam" id="PF01557">
    <property type="entry name" value="FAA_hydrolase"/>
    <property type="match status" value="1"/>
</dbReference>
<evidence type="ECO:0000259" key="2">
    <source>
        <dbReference type="Pfam" id="PF01557"/>
    </source>
</evidence>
<dbReference type="GO" id="GO:0004334">
    <property type="term" value="F:fumarylacetoacetase activity"/>
    <property type="evidence" value="ECO:0007669"/>
    <property type="project" value="UniProtKB-EC"/>
</dbReference>
<reference evidence="3 4" key="1">
    <citation type="submission" date="2018-06" db="EMBL/GenBank/DDBJ databases">
        <authorList>
            <consortium name="Pathogen Informatics"/>
            <person name="Doyle S."/>
        </authorList>
    </citation>
    <scope>NUCLEOTIDE SEQUENCE [LARGE SCALE GENOMIC DNA]</scope>
    <source>
        <strain evidence="3 4">NCTC12219</strain>
    </source>
</reference>
<dbReference type="EMBL" id="UGHX01000001">
    <property type="protein sequence ID" value="STP11830.1"/>
    <property type="molecule type" value="Genomic_DNA"/>
</dbReference>
<dbReference type="InterPro" id="IPR011234">
    <property type="entry name" value="Fumarylacetoacetase-like_C"/>
</dbReference>
<dbReference type="PANTHER" id="PTHR11820">
    <property type="entry name" value="ACYLPYRUVASE"/>
    <property type="match status" value="1"/>
</dbReference>
<proteinExistence type="predicted"/>
<dbReference type="RefSeq" id="WP_115722322.1">
    <property type="nucleotide sequence ID" value="NZ_UGHX01000001.1"/>
</dbReference>
<evidence type="ECO:0000313" key="3">
    <source>
        <dbReference type="EMBL" id="STP11830.1"/>
    </source>
</evidence>
<dbReference type="SUPFAM" id="SSF56529">
    <property type="entry name" value="FAH"/>
    <property type="match status" value="1"/>
</dbReference>
<organism evidence="3 4">
    <name type="scientific">Helicobacter cinaedi</name>
    <dbReference type="NCBI Taxonomy" id="213"/>
    <lineage>
        <taxon>Bacteria</taxon>
        <taxon>Pseudomonadati</taxon>
        <taxon>Campylobacterota</taxon>
        <taxon>Epsilonproteobacteria</taxon>
        <taxon>Campylobacterales</taxon>
        <taxon>Helicobacteraceae</taxon>
        <taxon>Helicobacter</taxon>
    </lineage>
</organism>
<keyword evidence="3" id="KW-0378">Hydrolase</keyword>
<evidence type="ECO:0000256" key="1">
    <source>
        <dbReference type="ARBA" id="ARBA00022723"/>
    </source>
</evidence>
<accession>A0A377JV31</accession>
<name>A0A377JV31_9HELI</name>
<keyword evidence="1" id="KW-0479">Metal-binding</keyword>
<feature type="domain" description="Fumarylacetoacetase-like C-terminal" evidence="2">
    <location>
        <begin position="106"/>
        <end position="317"/>
    </location>
</feature>
<evidence type="ECO:0000313" key="4">
    <source>
        <dbReference type="Proteomes" id="UP000255103"/>
    </source>
</evidence>
<sequence length="318" mass="35967">MKFVSFVPYVCDLYAKDSALDAFALFTQPCELGLLIEDSKNGDKIYPFSKLFVSDIPRIYTDMLTFIQFHTQEMLDSMREYHTCPYAFSMSQVTLLAPIPMPRQDVICLGINYLDHARESAAFKKEVFDEKRENAVYFSKRVNYATPHNAPIAAHSHLTQKLDYEVELGVILKSHLYQPKTKQEALDSIFGYTIINDISARDIQQKHKQWYMGKSLQGSLPMGPCVLYAKDVNPQNLTIKSYVNNELRQDSHTSLMICDVASALYELSHYCLLQAGSIISMGTPSGVGMGFNPPRFLQKGDEVVCEIESVGSLRNVVI</sequence>
<dbReference type="InterPro" id="IPR036663">
    <property type="entry name" value="Fumarylacetoacetase_C_sf"/>
</dbReference>
<protein>
    <submittedName>
        <fullName evidence="3">Fumarylacetoacetate hydrolase family protein</fullName>
        <ecNumber evidence="3">3.7.1.2</ecNumber>
    </submittedName>
</protein>
<dbReference type="Gene3D" id="3.90.850.10">
    <property type="entry name" value="Fumarylacetoacetase-like, C-terminal domain"/>
    <property type="match status" value="1"/>
</dbReference>
<dbReference type="GO" id="GO:0046872">
    <property type="term" value="F:metal ion binding"/>
    <property type="evidence" value="ECO:0007669"/>
    <property type="project" value="UniProtKB-KW"/>
</dbReference>
<dbReference type="Proteomes" id="UP000255103">
    <property type="component" value="Unassembled WGS sequence"/>
</dbReference>
<dbReference type="AlphaFoldDB" id="A0A377JV31"/>
<gene>
    <name evidence="3" type="ORF">NCTC12219_01729</name>
</gene>
<dbReference type="GO" id="GO:0018773">
    <property type="term" value="F:acetylpyruvate hydrolase activity"/>
    <property type="evidence" value="ECO:0007669"/>
    <property type="project" value="TreeGrafter"/>
</dbReference>
<dbReference type="PANTHER" id="PTHR11820:SF7">
    <property type="entry name" value="ACYLPYRUVASE FAHD1, MITOCHONDRIAL"/>
    <property type="match status" value="1"/>
</dbReference>